<feature type="domain" description="Acyl-CoA dehydrogenase/oxidase C-terminal" evidence="7">
    <location>
        <begin position="235"/>
        <end position="383"/>
    </location>
</feature>
<dbReference type="SUPFAM" id="SSF47203">
    <property type="entry name" value="Acyl-CoA dehydrogenase C-terminal domain-like"/>
    <property type="match status" value="1"/>
</dbReference>
<dbReference type="PIRSF" id="PIRSF016578">
    <property type="entry name" value="HsaA"/>
    <property type="match status" value="1"/>
</dbReference>
<dbReference type="InterPro" id="IPR037069">
    <property type="entry name" value="AcylCoA_DH/ox_N_sf"/>
</dbReference>
<dbReference type="InterPro" id="IPR046373">
    <property type="entry name" value="Acyl-CoA_Oxase/DH_mid-dom_sf"/>
</dbReference>
<dbReference type="GO" id="GO:0050660">
    <property type="term" value="F:flavin adenine dinucleotide binding"/>
    <property type="evidence" value="ECO:0007669"/>
    <property type="project" value="InterPro"/>
</dbReference>
<evidence type="ECO:0000256" key="5">
    <source>
        <dbReference type="ARBA" id="ARBA00023002"/>
    </source>
</evidence>
<evidence type="ECO:0000259" key="7">
    <source>
        <dbReference type="Pfam" id="PF00441"/>
    </source>
</evidence>
<evidence type="ECO:0000256" key="2">
    <source>
        <dbReference type="ARBA" id="ARBA00009347"/>
    </source>
</evidence>
<dbReference type="SUPFAM" id="SSF56645">
    <property type="entry name" value="Acyl-CoA dehydrogenase NM domain-like"/>
    <property type="match status" value="1"/>
</dbReference>
<dbReference type="InterPro" id="IPR006089">
    <property type="entry name" value="Acyl-CoA_DH_CS"/>
</dbReference>
<keyword evidence="4 6" id="KW-0274">FAD</keyword>
<dbReference type="Gene3D" id="1.20.140.10">
    <property type="entry name" value="Butyryl-CoA Dehydrogenase, subunit A, domain 3"/>
    <property type="match status" value="1"/>
</dbReference>
<dbReference type="InterPro" id="IPR009075">
    <property type="entry name" value="AcylCo_DH/oxidase_C"/>
</dbReference>
<dbReference type="InterPro" id="IPR009100">
    <property type="entry name" value="AcylCoA_DH/oxidase_NM_dom_sf"/>
</dbReference>
<keyword evidence="3 6" id="KW-0285">Flavoprotein</keyword>
<proteinExistence type="inferred from homology"/>
<dbReference type="EMBL" id="BMXR01000002">
    <property type="protein sequence ID" value="GGX44032.1"/>
    <property type="molecule type" value="Genomic_DNA"/>
</dbReference>
<evidence type="ECO:0000256" key="6">
    <source>
        <dbReference type="RuleBase" id="RU362125"/>
    </source>
</evidence>
<dbReference type="Pfam" id="PF00441">
    <property type="entry name" value="Acyl-CoA_dh_1"/>
    <property type="match status" value="1"/>
</dbReference>
<dbReference type="FunFam" id="2.40.110.10:FF:000002">
    <property type="entry name" value="Acyl-CoA dehydrogenase fadE12"/>
    <property type="match status" value="1"/>
</dbReference>
<dbReference type="FunFam" id="1.10.540.10:FF:000009">
    <property type="entry name" value="Probable acyl-CoA dehydrogenase"/>
    <property type="match status" value="1"/>
</dbReference>
<evidence type="ECO:0000313" key="10">
    <source>
        <dbReference type="EMBL" id="GGX44032.1"/>
    </source>
</evidence>
<dbReference type="Pfam" id="PF02771">
    <property type="entry name" value="Acyl-CoA_dh_N"/>
    <property type="match status" value="1"/>
</dbReference>
<reference evidence="10" key="1">
    <citation type="journal article" date="2014" name="Int. J. Syst. Evol. Microbiol.">
        <title>Complete genome sequence of Corynebacterium casei LMG S-19264T (=DSM 44701T), isolated from a smear-ripened cheese.</title>
        <authorList>
            <consortium name="US DOE Joint Genome Institute (JGI-PGF)"/>
            <person name="Walter F."/>
            <person name="Albersmeier A."/>
            <person name="Kalinowski J."/>
            <person name="Ruckert C."/>
        </authorList>
    </citation>
    <scope>NUCLEOTIDE SEQUENCE</scope>
    <source>
        <strain evidence="10">KCTC 22169</strain>
    </source>
</reference>
<dbReference type="Proteomes" id="UP000626148">
    <property type="component" value="Unassembled WGS sequence"/>
</dbReference>
<dbReference type="RefSeq" id="WP_189607253.1">
    <property type="nucleotide sequence ID" value="NZ_BMXR01000002.1"/>
</dbReference>
<organism evidence="10 11">
    <name type="scientific">Saccharospirillum salsuginis</name>
    <dbReference type="NCBI Taxonomy" id="418750"/>
    <lineage>
        <taxon>Bacteria</taxon>
        <taxon>Pseudomonadati</taxon>
        <taxon>Pseudomonadota</taxon>
        <taxon>Gammaproteobacteria</taxon>
        <taxon>Oceanospirillales</taxon>
        <taxon>Saccharospirillaceae</taxon>
        <taxon>Saccharospirillum</taxon>
    </lineage>
</organism>
<evidence type="ECO:0000256" key="3">
    <source>
        <dbReference type="ARBA" id="ARBA00022630"/>
    </source>
</evidence>
<protein>
    <submittedName>
        <fullName evidence="10">Acyl-CoA dehydrogenase</fullName>
    </submittedName>
</protein>
<evidence type="ECO:0000256" key="4">
    <source>
        <dbReference type="ARBA" id="ARBA00022827"/>
    </source>
</evidence>
<dbReference type="AlphaFoldDB" id="A0A918K3R9"/>
<dbReference type="PANTHER" id="PTHR43884:SF12">
    <property type="entry name" value="ISOVALERYL-COA DEHYDROGENASE, MITOCHONDRIAL-RELATED"/>
    <property type="match status" value="1"/>
</dbReference>
<dbReference type="InterPro" id="IPR036250">
    <property type="entry name" value="AcylCo_DH-like_C"/>
</dbReference>
<dbReference type="Gene3D" id="2.40.110.10">
    <property type="entry name" value="Butyryl-CoA Dehydrogenase, subunit A, domain 2"/>
    <property type="match status" value="1"/>
</dbReference>
<name>A0A918K3R9_9GAMM</name>
<feature type="domain" description="Acyl-CoA oxidase/dehydrogenase middle" evidence="8">
    <location>
        <begin position="128"/>
        <end position="223"/>
    </location>
</feature>
<dbReference type="FunFam" id="1.20.140.10:FF:000001">
    <property type="entry name" value="Acyl-CoA dehydrogenase"/>
    <property type="match status" value="1"/>
</dbReference>
<keyword evidence="11" id="KW-1185">Reference proteome</keyword>
<keyword evidence="5 6" id="KW-0560">Oxidoreductase</keyword>
<dbReference type="InterPro" id="IPR013786">
    <property type="entry name" value="AcylCoA_DH/ox_N"/>
</dbReference>
<comment type="similarity">
    <text evidence="2 6">Belongs to the acyl-CoA dehydrogenase family.</text>
</comment>
<feature type="domain" description="Acyl-CoA dehydrogenase/oxidase N-terminal" evidence="9">
    <location>
        <begin position="14"/>
        <end position="124"/>
    </location>
</feature>
<dbReference type="PROSITE" id="PS00073">
    <property type="entry name" value="ACYL_COA_DH_2"/>
    <property type="match status" value="1"/>
</dbReference>
<evidence type="ECO:0000259" key="8">
    <source>
        <dbReference type="Pfam" id="PF02770"/>
    </source>
</evidence>
<dbReference type="InterPro" id="IPR006091">
    <property type="entry name" value="Acyl-CoA_Oxase/DH_mid-dom"/>
</dbReference>
<dbReference type="PANTHER" id="PTHR43884">
    <property type="entry name" value="ACYL-COA DEHYDROGENASE"/>
    <property type="match status" value="1"/>
</dbReference>
<evidence type="ECO:0000256" key="1">
    <source>
        <dbReference type="ARBA" id="ARBA00001974"/>
    </source>
</evidence>
<reference evidence="10" key="2">
    <citation type="submission" date="2020-09" db="EMBL/GenBank/DDBJ databases">
        <authorList>
            <person name="Sun Q."/>
            <person name="Kim S."/>
        </authorList>
    </citation>
    <scope>NUCLEOTIDE SEQUENCE</scope>
    <source>
        <strain evidence="10">KCTC 22169</strain>
    </source>
</reference>
<dbReference type="GO" id="GO:0003995">
    <property type="term" value="F:acyl-CoA dehydrogenase activity"/>
    <property type="evidence" value="ECO:0007669"/>
    <property type="project" value="InterPro"/>
</dbReference>
<evidence type="ECO:0000313" key="11">
    <source>
        <dbReference type="Proteomes" id="UP000626148"/>
    </source>
</evidence>
<evidence type="ECO:0000259" key="9">
    <source>
        <dbReference type="Pfam" id="PF02771"/>
    </source>
</evidence>
<dbReference type="Gene3D" id="1.10.540.10">
    <property type="entry name" value="Acyl-CoA dehydrogenase/oxidase, N-terminal domain"/>
    <property type="match status" value="1"/>
</dbReference>
<accession>A0A918K3R9</accession>
<gene>
    <name evidence="10" type="ORF">GCM10007392_08490</name>
</gene>
<comment type="caution">
    <text evidence="10">The sequence shown here is derived from an EMBL/GenBank/DDBJ whole genome shotgun (WGS) entry which is preliminary data.</text>
</comment>
<dbReference type="Pfam" id="PF02770">
    <property type="entry name" value="Acyl-CoA_dh_M"/>
    <property type="match status" value="1"/>
</dbReference>
<comment type="cofactor">
    <cofactor evidence="1 6">
        <name>FAD</name>
        <dbReference type="ChEBI" id="CHEBI:57692"/>
    </cofactor>
</comment>
<sequence>MNLPNRPERTLFDAELRLFGDAVNQFLTAEALPHREAWEEAGQVDRDLWRKAGEQGLLCPTVPEEYGGVGVDFRYNALVDEAINRLGLTGIGFGLHSDIVAPYILHYGTEAQKQHYLPAMVSGDCIGAIAMTEPGTGSDLQGIATNAVREGDGWVLNGAKTFITNGQLADLVIVVAKTDPDAGSKGFSLFLVDADSAGFSKGRNLKKVGMKAQDTSELFFEDVRLPENALLGERGAGLQYLMRELPQERLSVAINAVAHAEAVLAETLTYTRERTAFGKPITAFQNTQFKLAELDSELTMMRVFVDQCLDWHIHGQLDAIMAAKAKYLSTDLQCKVADECVQLHGGYGYMWEYPVARAWADARVQRIYAGTNEIMKLIIGRALTEER</sequence>